<gene>
    <name evidence="1" type="ORF">BT96DRAFT_814924</name>
</gene>
<keyword evidence="2" id="KW-1185">Reference proteome</keyword>
<accession>A0A6A4I470</accession>
<dbReference type="InterPro" id="IPR012337">
    <property type="entry name" value="RNaseH-like_sf"/>
</dbReference>
<sequence>MLDLVLAEVEWEAIEGLVSALKLLKDAMLFFSSNSPNIAAIIPAMDAIDEAFATGIIDNQLLSEPIQHALPVGKRALNKYYVLTDDSDIYHMAMVLHPSLKLEYFRKAGWTDDWVQDAVDITWKAWEH</sequence>
<protein>
    <submittedName>
        <fullName evidence="1">Uncharacterized protein</fullName>
    </submittedName>
</protein>
<name>A0A6A4I470_9AGAR</name>
<dbReference type="SUPFAM" id="SSF53098">
    <property type="entry name" value="Ribonuclease H-like"/>
    <property type="match status" value="1"/>
</dbReference>
<organism evidence="1 2">
    <name type="scientific">Gymnopus androsaceus JB14</name>
    <dbReference type="NCBI Taxonomy" id="1447944"/>
    <lineage>
        <taxon>Eukaryota</taxon>
        <taxon>Fungi</taxon>
        <taxon>Dikarya</taxon>
        <taxon>Basidiomycota</taxon>
        <taxon>Agaricomycotina</taxon>
        <taxon>Agaricomycetes</taxon>
        <taxon>Agaricomycetidae</taxon>
        <taxon>Agaricales</taxon>
        <taxon>Marasmiineae</taxon>
        <taxon>Omphalotaceae</taxon>
        <taxon>Gymnopus</taxon>
    </lineage>
</organism>
<dbReference type="EMBL" id="ML769424">
    <property type="protein sequence ID" value="KAE9403575.1"/>
    <property type="molecule type" value="Genomic_DNA"/>
</dbReference>
<reference evidence="1" key="1">
    <citation type="journal article" date="2019" name="Environ. Microbiol.">
        <title>Fungal ecological strategies reflected in gene transcription - a case study of two litter decomposers.</title>
        <authorList>
            <person name="Barbi F."/>
            <person name="Kohler A."/>
            <person name="Barry K."/>
            <person name="Baskaran P."/>
            <person name="Daum C."/>
            <person name="Fauchery L."/>
            <person name="Ihrmark K."/>
            <person name="Kuo A."/>
            <person name="LaButti K."/>
            <person name="Lipzen A."/>
            <person name="Morin E."/>
            <person name="Grigoriev I.V."/>
            <person name="Henrissat B."/>
            <person name="Lindahl B."/>
            <person name="Martin F."/>
        </authorList>
    </citation>
    <scope>NUCLEOTIDE SEQUENCE</scope>
    <source>
        <strain evidence="1">JB14</strain>
    </source>
</reference>
<dbReference type="OrthoDB" id="3252425at2759"/>
<evidence type="ECO:0000313" key="1">
    <source>
        <dbReference type="EMBL" id="KAE9403575.1"/>
    </source>
</evidence>
<evidence type="ECO:0000313" key="2">
    <source>
        <dbReference type="Proteomes" id="UP000799118"/>
    </source>
</evidence>
<proteinExistence type="predicted"/>
<dbReference type="Proteomes" id="UP000799118">
    <property type="component" value="Unassembled WGS sequence"/>
</dbReference>
<dbReference type="AlphaFoldDB" id="A0A6A4I470"/>